<dbReference type="EMBL" id="JAFREL020000002">
    <property type="protein sequence ID" value="MEO1770397.1"/>
    <property type="molecule type" value="Genomic_DNA"/>
</dbReference>
<keyword evidence="1" id="KW-1133">Transmembrane helix</keyword>
<dbReference type="RefSeq" id="WP_207703162.1">
    <property type="nucleotide sequence ID" value="NZ_JAFREL020000002.1"/>
</dbReference>
<accession>A0ABV0ERI1</accession>
<evidence type="ECO:0000313" key="2">
    <source>
        <dbReference type="EMBL" id="MEO1770397.1"/>
    </source>
</evidence>
<dbReference type="Proteomes" id="UP000664357">
    <property type="component" value="Unassembled WGS sequence"/>
</dbReference>
<sequence>MKGKFKIVWFVFFVFGIGVLLRTTTAFASEFPSTEIRVSFCASMEKTEKIQPVILREEKLSSDDQETYPTIRDKNYPTTGDAINQITILLGVFCILLTIIIKKYQILSKKIKREVDKQ</sequence>
<feature type="transmembrane region" description="Helical" evidence="1">
    <location>
        <begin position="82"/>
        <end position="101"/>
    </location>
</feature>
<organism evidence="2 3">
    <name type="scientific">Candidatus Enterococcus ferrettii</name>
    <dbReference type="NCBI Taxonomy" id="2815324"/>
    <lineage>
        <taxon>Bacteria</taxon>
        <taxon>Bacillati</taxon>
        <taxon>Bacillota</taxon>
        <taxon>Bacilli</taxon>
        <taxon>Lactobacillales</taxon>
        <taxon>Enterococcaceae</taxon>
        <taxon>Enterococcus</taxon>
    </lineage>
</organism>
<reference evidence="2 3" key="1">
    <citation type="submission" date="2024-02" db="EMBL/GenBank/DDBJ databases">
        <title>The Genome Sequence of Enterococcus sp. DIV0159.</title>
        <authorList>
            <person name="Earl A."/>
            <person name="Manson A."/>
            <person name="Gilmore M."/>
            <person name="Sanders J."/>
            <person name="Shea T."/>
            <person name="Howe W."/>
            <person name="Livny J."/>
            <person name="Cuomo C."/>
            <person name="Neafsey D."/>
            <person name="Birren B."/>
        </authorList>
    </citation>
    <scope>NUCLEOTIDE SEQUENCE [LARGE SCALE GENOMIC DNA]</scope>
    <source>
        <strain evidence="2 3">665A</strain>
    </source>
</reference>
<comment type="caution">
    <text evidence="2">The sequence shown here is derived from an EMBL/GenBank/DDBJ whole genome shotgun (WGS) entry which is preliminary data.</text>
</comment>
<gene>
    <name evidence="2" type="ORF">JZO67_002349</name>
</gene>
<evidence type="ECO:0000256" key="1">
    <source>
        <dbReference type="SAM" id="Phobius"/>
    </source>
</evidence>
<protein>
    <recommendedName>
        <fullName evidence="4">LPXTG cell wall anchor domain-containing protein</fullName>
    </recommendedName>
</protein>
<name>A0ABV0ERI1_9ENTE</name>
<evidence type="ECO:0000313" key="3">
    <source>
        <dbReference type="Proteomes" id="UP000664357"/>
    </source>
</evidence>
<keyword evidence="1" id="KW-0812">Transmembrane</keyword>
<keyword evidence="3" id="KW-1185">Reference proteome</keyword>
<evidence type="ECO:0008006" key="4">
    <source>
        <dbReference type="Google" id="ProtNLM"/>
    </source>
</evidence>
<proteinExistence type="predicted"/>
<keyword evidence="1" id="KW-0472">Membrane</keyword>